<sequence>MKMLNTCRLAAVSSLFLLVAACGGGGGYTPAPGPAPTPTPAPPPPGPITINGQVVASFTAADGSTDQGRTATAFSYAEKAGDVPATPTLNVSSNILNVTSTFNNANGSTYGGVGIDIPLRDADRNQIQSGATKVQFSLASTGANKTLKFKIKAVGVQPNGCVPVATVTVTSTQTNYELALTDANFKLPDFCGGPTATNPGLAATLANVGAFEVSDEAFPASGTATVGIHLGSIAFAPKPATPATSALSITGAFSFEYGTGASGNALAESSTAYTLTGSRTSATESWAATVAVLPLSATSDVSGWPALSINLASTGNSQLVIMLQSADAVDDGCFPSYVVTGLSGTPATRVIPFSSFSLANNPDPNCATASATRPDTALALTKLKQFQIRDLKGSTGLDAVSVAIGKPVLLSGQ</sequence>
<dbReference type="Proteomes" id="UP000267464">
    <property type="component" value="Unassembled WGS sequence"/>
</dbReference>
<name>A0A3N7J1Q7_9BURK</name>
<keyword evidence="1" id="KW-0732">Signal</keyword>
<reference evidence="2 3" key="2">
    <citation type="submission" date="2018-12" db="EMBL/GenBank/DDBJ databases">
        <title>Rhizobacter gummiphilus sp. nov., a rubber-degrading bacterium isolated from the soil of a botanical garden in Japan.</title>
        <authorList>
            <person name="Shunsuke S.S."/>
        </authorList>
    </citation>
    <scope>NUCLEOTIDE SEQUENCE [LARGE SCALE GENOMIC DNA]</scope>
    <source>
        <strain evidence="2 3">S-16</strain>
    </source>
</reference>
<proteinExistence type="predicted"/>
<evidence type="ECO:0000313" key="3">
    <source>
        <dbReference type="Proteomes" id="UP000267464"/>
    </source>
</evidence>
<comment type="caution">
    <text evidence="2">The sequence shown here is derived from an EMBL/GenBank/DDBJ whole genome shotgun (WGS) entry which is preliminary data.</text>
</comment>
<organism evidence="2 3">
    <name type="scientific">Piscinibacter terrae</name>
    <dbReference type="NCBI Taxonomy" id="2496871"/>
    <lineage>
        <taxon>Bacteria</taxon>
        <taxon>Pseudomonadati</taxon>
        <taxon>Pseudomonadota</taxon>
        <taxon>Betaproteobacteria</taxon>
        <taxon>Burkholderiales</taxon>
        <taxon>Sphaerotilaceae</taxon>
        <taxon>Piscinibacter</taxon>
    </lineage>
</organism>
<dbReference type="EMBL" id="QUSW01000002">
    <property type="protein sequence ID" value="RQP24872.1"/>
    <property type="molecule type" value="Genomic_DNA"/>
</dbReference>
<reference evidence="2 3" key="1">
    <citation type="submission" date="2018-08" db="EMBL/GenBank/DDBJ databases">
        <authorList>
            <person name="Khan S.A."/>
            <person name="Jeon C.O."/>
            <person name="Chun B.H."/>
            <person name="Jeong S.E."/>
        </authorList>
    </citation>
    <scope>NUCLEOTIDE SEQUENCE [LARGE SCALE GENOMIC DNA]</scope>
    <source>
        <strain evidence="2 3">S-16</strain>
    </source>
</reference>
<evidence type="ECO:0000256" key="1">
    <source>
        <dbReference type="SAM" id="SignalP"/>
    </source>
</evidence>
<accession>A0A3N7J1Q7</accession>
<keyword evidence="3" id="KW-1185">Reference proteome</keyword>
<dbReference type="RefSeq" id="WP_124539778.1">
    <property type="nucleotide sequence ID" value="NZ_QUSW01000002.1"/>
</dbReference>
<protein>
    <recommendedName>
        <fullName evidence="4">ExoP galactose-binding-like domain-containing protein</fullName>
    </recommendedName>
</protein>
<dbReference type="PROSITE" id="PS51257">
    <property type="entry name" value="PROKAR_LIPOPROTEIN"/>
    <property type="match status" value="1"/>
</dbReference>
<evidence type="ECO:0008006" key="4">
    <source>
        <dbReference type="Google" id="ProtNLM"/>
    </source>
</evidence>
<evidence type="ECO:0000313" key="2">
    <source>
        <dbReference type="EMBL" id="RQP24872.1"/>
    </source>
</evidence>
<feature type="signal peptide" evidence="1">
    <location>
        <begin position="1"/>
        <end position="23"/>
    </location>
</feature>
<dbReference type="AlphaFoldDB" id="A0A3N7J1Q7"/>
<gene>
    <name evidence="2" type="ORF">DZC73_08355</name>
</gene>
<feature type="chain" id="PRO_5018278919" description="ExoP galactose-binding-like domain-containing protein" evidence="1">
    <location>
        <begin position="24"/>
        <end position="413"/>
    </location>
</feature>